<feature type="transmembrane region" description="Helical" evidence="1">
    <location>
        <begin position="155"/>
        <end position="176"/>
    </location>
</feature>
<dbReference type="Proteomes" id="UP000297643">
    <property type="component" value="Unassembled WGS sequence"/>
</dbReference>
<feature type="transmembrane region" description="Helical" evidence="1">
    <location>
        <begin position="42"/>
        <end position="61"/>
    </location>
</feature>
<evidence type="ECO:0008006" key="4">
    <source>
        <dbReference type="Google" id="ProtNLM"/>
    </source>
</evidence>
<dbReference type="InterPro" id="IPR005325">
    <property type="entry name" value="DUF308_memb"/>
</dbReference>
<reference evidence="2 3" key="1">
    <citation type="submission" date="2019-03" db="EMBL/GenBank/DDBJ databases">
        <title>Genomics of glacier-inhabiting Cryobacterium strains.</title>
        <authorList>
            <person name="Liu Q."/>
            <person name="Xin Y.-H."/>
        </authorList>
    </citation>
    <scope>NUCLEOTIDE SEQUENCE [LARGE SCALE GENOMIC DNA]</scope>
    <source>
        <strain evidence="2 3">RHLT2-21</strain>
    </source>
</reference>
<protein>
    <recommendedName>
        <fullName evidence="4">DUF308 domain-containing protein</fullName>
    </recommendedName>
</protein>
<name>A0A4R8W9C8_9MICO</name>
<keyword evidence="3" id="KW-1185">Reference proteome</keyword>
<organism evidence="2 3">
    <name type="scientific">Cryobacterium mannosilyticum</name>
    <dbReference type="NCBI Taxonomy" id="1259190"/>
    <lineage>
        <taxon>Bacteria</taxon>
        <taxon>Bacillati</taxon>
        <taxon>Actinomycetota</taxon>
        <taxon>Actinomycetes</taxon>
        <taxon>Micrococcales</taxon>
        <taxon>Microbacteriaceae</taxon>
        <taxon>Cryobacterium</taxon>
    </lineage>
</organism>
<feature type="transmembrane region" description="Helical" evidence="1">
    <location>
        <begin position="73"/>
        <end position="93"/>
    </location>
</feature>
<feature type="transmembrane region" description="Helical" evidence="1">
    <location>
        <begin position="132"/>
        <end position="149"/>
    </location>
</feature>
<gene>
    <name evidence="2" type="ORF">E3O32_11170</name>
</gene>
<keyword evidence="1" id="KW-0472">Membrane</keyword>
<feature type="transmembrane region" description="Helical" evidence="1">
    <location>
        <begin position="12"/>
        <end position="36"/>
    </location>
</feature>
<proteinExistence type="predicted"/>
<evidence type="ECO:0000313" key="3">
    <source>
        <dbReference type="Proteomes" id="UP000297643"/>
    </source>
</evidence>
<accession>A0A4R8W9C8</accession>
<sequence length="198" mass="20712">MANVQAVSAVGTRYWTVPIVRAALALVPAAAITFNANHSAEFGLFAFGAFALLSGLAVGVLSRRTLADPRDRSLFLVQGSVGVTAGTIALVFHGGGLGFFLYLVTVWAAVTGFAELYSGIRARRRDPGERDWMLVGALTAVLALVFLLLPPNAVVSVGLFGAYLVLLGVYLVIAGLSLKWATPAARVDPAPPNDSDTL</sequence>
<dbReference type="AlphaFoldDB" id="A0A4R8W9C8"/>
<dbReference type="Pfam" id="PF03729">
    <property type="entry name" value="DUF308"/>
    <property type="match status" value="1"/>
</dbReference>
<keyword evidence="1" id="KW-0812">Transmembrane</keyword>
<dbReference type="EMBL" id="SOFM01000030">
    <property type="protein sequence ID" value="TFC02863.1"/>
    <property type="molecule type" value="Genomic_DNA"/>
</dbReference>
<evidence type="ECO:0000256" key="1">
    <source>
        <dbReference type="SAM" id="Phobius"/>
    </source>
</evidence>
<feature type="transmembrane region" description="Helical" evidence="1">
    <location>
        <begin position="99"/>
        <end position="120"/>
    </location>
</feature>
<keyword evidence="1" id="KW-1133">Transmembrane helix</keyword>
<dbReference type="RefSeq" id="WP_134509520.1">
    <property type="nucleotide sequence ID" value="NZ_SOFM01000030.1"/>
</dbReference>
<comment type="caution">
    <text evidence="2">The sequence shown here is derived from an EMBL/GenBank/DDBJ whole genome shotgun (WGS) entry which is preliminary data.</text>
</comment>
<evidence type="ECO:0000313" key="2">
    <source>
        <dbReference type="EMBL" id="TFC02863.1"/>
    </source>
</evidence>